<protein>
    <submittedName>
        <fullName evidence="1">Uncharacterized protein</fullName>
    </submittedName>
</protein>
<accession>A0ACC2SJ85</accession>
<dbReference type="Proteomes" id="UP001165960">
    <property type="component" value="Unassembled WGS sequence"/>
</dbReference>
<keyword evidence="2" id="KW-1185">Reference proteome</keyword>
<name>A0ACC2SJ85_9FUNG</name>
<dbReference type="EMBL" id="QTSX02005013">
    <property type="protein sequence ID" value="KAJ9062306.1"/>
    <property type="molecule type" value="Genomic_DNA"/>
</dbReference>
<evidence type="ECO:0000313" key="2">
    <source>
        <dbReference type="Proteomes" id="UP001165960"/>
    </source>
</evidence>
<gene>
    <name evidence="1" type="ORF">DSO57_1039763</name>
</gene>
<organism evidence="1 2">
    <name type="scientific">Entomophthora muscae</name>
    <dbReference type="NCBI Taxonomy" id="34485"/>
    <lineage>
        <taxon>Eukaryota</taxon>
        <taxon>Fungi</taxon>
        <taxon>Fungi incertae sedis</taxon>
        <taxon>Zoopagomycota</taxon>
        <taxon>Entomophthoromycotina</taxon>
        <taxon>Entomophthoromycetes</taxon>
        <taxon>Entomophthorales</taxon>
        <taxon>Entomophthoraceae</taxon>
        <taxon>Entomophthora</taxon>
    </lineage>
</organism>
<proteinExistence type="predicted"/>
<reference evidence="1" key="1">
    <citation type="submission" date="2022-04" db="EMBL/GenBank/DDBJ databases">
        <title>Genome of the entomopathogenic fungus Entomophthora muscae.</title>
        <authorList>
            <person name="Elya C."/>
            <person name="Lovett B.R."/>
            <person name="Lee E."/>
            <person name="Macias A.M."/>
            <person name="Hajek A.E."/>
            <person name="De Bivort B.L."/>
            <person name="Kasson M.T."/>
            <person name="De Fine Licht H.H."/>
            <person name="Stajich J.E."/>
        </authorList>
    </citation>
    <scope>NUCLEOTIDE SEQUENCE</scope>
    <source>
        <strain evidence="1">Berkeley</strain>
    </source>
</reference>
<sequence length="100" mass="11028">MAEEGVVEGIYLLLPHKGKGSKAVEHVLCFLCAFSVDQLMKCRALLKAAAECLSKVKVASLRGALEDSNKSIGLSLLKIYYQVFMIWKAFGLFLDWGGFL</sequence>
<evidence type="ECO:0000313" key="1">
    <source>
        <dbReference type="EMBL" id="KAJ9062306.1"/>
    </source>
</evidence>
<comment type="caution">
    <text evidence="1">The sequence shown here is derived from an EMBL/GenBank/DDBJ whole genome shotgun (WGS) entry which is preliminary data.</text>
</comment>